<sequence length="273" mass="31052">MFEQLHPLLRKPELFEKTTAAFWTDPHISKGMLSAHLNPNTDAASRKPAFIDQATTWIASLLTPGSSLLDIGCGPGLYTSRLAQYDLSISGLDFSPRSIAYAQEHDTKTMYYCQSYLEMDFEQAFDMITLIWCDYAALVPEDRAELLKRVQRALKPGGRFLFDVFTPVWNAGKKDSTRWVYYADGGFWSPNPHYSLEATYYYENSLVSVDKHVVIEKGREFCIHVWNQIFTKETLETELLDAGFKEVEFFSDVKGAPYRVDAETLCAVASMPS</sequence>
<dbReference type="Gene3D" id="3.40.50.150">
    <property type="entry name" value="Vaccinia Virus protein VP39"/>
    <property type="match status" value="1"/>
</dbReference>
<comment type="caution">
    <text evidence="4">The sequence shown here is derived from an EMBL/GenBank/DDBJ whole genome shotgun (WGS) entry which is preliminary data.</text>
</comment>
<keyword evidence="2 4" id="KW-0808">Transferase</keyword>
<dbReference type="PANTHER" id="PTHR43861:SF1">
    <property type="entry name" value="TRANS-ACONITATE 2-METHYLTRANSFERASE"/>
    <property type="match status" value="1"/>
</dbReference>
<accession>A0A644YZ81</accession>
<dbReference type="SUPFAM" id="SSF53335">
    <property type="entry name" value="S-adenosyl-L-methionine-dependent methyltransferases"/>
    <property type="match status" value="1"/>
</dbReference>
<name>A0A644YZ81_9ZZZZ</name>
<proteinExistence type="predicted"/>
<evidence type="ECO:0000259" key="3">
    <source>
        <dbReference type="Pfam" id="PF13649"/>
    </source>
</evidence>
<dbReference type="GO" id="GO:0032259">
    <property type="term" value="P:methylation"/>
    <property type="evidence" value="ECO:0007669"/>
    <property type="project" value="UniProtKB-KW"/>
</dbReference>
<organism evidence="4">
    <name type="scientific">bioreactor metagenome</name>
    <dbReference type="NCBI Taxonomy" id="1076179"/>
    <lineage>
        <taxon>unclassified sequences</taxon>
        <taxon>metagenomes</taxon>
        <taxon>ecological metagenomes</taxon>
    </lineage>
</organism>
<dbReference type="EMBL" id="VSSQ01006708">
    <property type="protein sequence ID" value="MPM33609.1"/>
    <property type="molecule type" value="Genomic_DNA"/>
</dbReference>
<dbReference type="InterPro" id="IPR041698">
    <property type="entry name" value="Methyltransf_25"/>
</dbReference>
<reference evidence="4" key="1">
    <citation type="submission" date="2019-08" db="EMBL/GenBank/DDBJ databases">
        <authorList>
            <person name="Kucharzyk K."/>
            <person name="Murdoch R.W."/>
            <person name="Higgins S."/>
            <person name="Loffler F."/>
        </authorList>
    </citation>
    <scope>NUCLEOTIDE SEQUENCE</scope>
</reference>
<dbReference type="CDD" id="cd02440">
    <property type="entry name" value="AdoMet_MTases"/>
    <property type="match status" value="1"/>
</dbReference>
<keyword evidence="4" id="KW-0830">Ubiquinone</keyword>
<evidence type="ECO:0000256" key="2">
    <source>
        <dbReference type="ARBA" id="ARBA00022679"/>
    </source>
</evidence>
<dbReference type="Pfam" id="PF13649">
    <property type="entry name" value="Methyltransf_25"/>
    <property type="match status" value="1"/>
</dbReference>
<dbReference type="GO" id="GO:0102208">
    <property type="term" value="F:2-polyprenyl-6-hydroxyphenol methylase activity"/>
    <property type="evidence" value="ECO:0007669"/>
    <property type="project" value="UniProtKB-EC"/>
</dbReference>
<dbReference type="AlphaFoldDB" id="A0A644YZ81"/>
<evidence type="ECO:0000313" key="4">
    <source>
        <dbReference type="EMBL" id="MPM33609.1"/>
    </source>
</evidence>
<protein>
    <submittedName>
        <fullName evidence="4">Ubiquinone biosynthesis O-methyltransferase</fullName>
        <ecNumber evidence="4">2.1.1.222</ecNumber>
    </submittedName>
</protein>
<dbReference type="EC" id="2.1.1.222" evidence="4"/>
<dbReference type="InterPro" id="IPR029063">
    <property type="entry name" value="SAM-dependent_MTases_sf"/>
</dbReference>
<feature type="domain" description="Methyltransferase" evidence="3">
    <location>
        <begin position="69"/>
        <end position="158"/>
    </location>
</feature>
<evidence type="ECO:0000256" key="1">
    <source>
        <dbReference type="ARBA" id="ARBA00022603"/>
    </source>
</evidence>
<dbReference type="PANTHER" id="PTHR43861">
    <property type="entry name" value="TRANS-ACONITATE 2-METHYLTRANSFERASE-RELATED"/>
    <property type="match status" value="1"/>
</dbReference>
<keyword evidence="1 4" id="KW-0489">Methyltransferase</keyword>
<gene>
    <name evidence="4" type="primary">ubiG_31</name>
    <name evidence="4" type="ORF">SDC9_80186</name>
</gene>